<evidence type="ECO:0000256" key="3">
    <source>
        <dbReference type="ARBA" id="ARBA00022989"/>
    </source>
</evidence>
<feature type="transmembrane region" description="Helical" evidence="5">
    <location>
        <begin position="150"/>
        <end position="169"/>
    </location>
</feature>
<dbReference type="PANTHER" id="PTHR23112:SF37">
    <property type="entry name" value="G PROTEIN-COUPLED RECEPTOR GPR1"/>
    <property type="match status" value="1"/>
</dbReference>
<dbReference type="Gene3D" id="1.20.1070.10">
    <property type="entry name" value="Rhodopsin 7-helix transmembrane proteins"/>
    <property type="match status" value="1"/>
</dbReference>
<name>A0AAD7HJL7_9AGAR</name>
<dbReference type="SUPFAM" id="SSF81321">
    <property type="entry name" value="Family A G protein-coupled receptor-like"/>
    <property type="match status" value="1"/>
</dbReference>
<feature type="transmembrane region" description="Helical" evidence="5">
    <location>
        <begin position="38"/>
        <end position="57"/>
    </location>
</feature>
<dbReference type="GO" id="GO:0004930">
    <property type="term" value="F:G protein-coupled receptor activity"/>
    <property type="evidence" value="ECO:0007669"/>
    <property type="project" value="TreeGrafter"/>
</dbReference>
<evidence type="ECO:0000313" key="6">
    <source>
        <dbReference type="EMBL" id="KAJ7721519.1"/>
    </source>
</evidence>
<feature type="transmembrane region" description="Helical" evidence="5">
    <location>
        <begin position="261"/>
        <end position="281"/>
    </location>
</feature>
<evidence type="ECO:0000256" key="1">
    <source>
        <dbReference type="ARBA" id="ARBA00004141"/>
    </source>
</evidence>
<evidence type="ECO:0008006" key="8">
    <source>
        <dbReference type="Google" id="ProtNLM"/>
    </source>
</evidence>
<organism evidence="6 7">
    <name type="scientific">Mycena metata</name>
    <dbReference type="NCBI Taxonomy" id="1033252"/>
    <lineage>
        <taxon>Eukaryota</taxon>
        <taxon>Fungi</taxon>
        <taxon>Dikarya</taxon>
        <taxon>Basidiomycota</taxon>
        <taxon>Agaricomycotina</taxon>
        <taxon>Agaricomycetes</taxon>
        <taxon>Agaricomycetidae</taxon>
        <taxon>Agaricales</taxon>
        <taxon>Marasmiineae</taxon>
        <taxon>Mycenaceae</taxon>
        <taxon>Mycena</taxon>
    </lineage>
</organism>
<dbReference type="GO" id="GO:0007189">
    <property type="term" value="P:adenylate cyclase-activating G protein-coupled receptor signaling pathway"/>
    <property type="evidence" value="ECO:0007669"/>
    <property type="project" value="TreeGrafter"/>
</dbReference>
<evidence type="ECO:0000256" key="5">
    <source>
        <dbReference type="SAM" id="Phobius"/>
    </source>
</evidence>
<accession>A0AAD7HJL7</accession>
<sequence length="336" mass="36729">MSVPPGVDCTPEEYSQSLSDASIHCLTRGQSIGVAVRIEAGLISLVAVVAVFILIIRNGIRHVRRTGEWHLVQDPMDVLMLSLFAADLVQAVGAVMDIKWVHSGVVAVGPFCTAQGVVQQLGETSAAMITLLITLFTFAGVWFRKSSTSLAAVLVALVWIFVMLIITIGNTTHRGSHSLFESPTPYWCWLGQDFLGFRLAGEYVWFWINLAVAVIVYITLFLWARGNITISDTVWWRFSVHRSPADADAERARRQTSYAMIAYPICYCVLLVPLSVVRWIGFVEERGGRMDSTPSAATLAVISLYGLSGASNVVLLLSTKPDSMLFGGWQGGAGWA</sequence>
<comment type="subcellular location">
    <subcellularLocation>
        <location evidence="1">Membrane</location>
        <topology evidence="1">Multi-pass membrane protein</topology>
    </subcellularLocation>
</comment>
<keyword evidence="3 5" id="KW-1133">Transmembrane helix</keyword>
<keyword evidence="7" id="KW-1185">Reference proteome</keyword>
<dbReference type="Proteomes" id="UP001215598">
    <property type="component" value="Unassembled WGS sequence"/>
</dbReference>
<dbReference type="GO" id="GO:0005886">
    <property type="term" value="C:plasma membrane"/>
    <property type="evidence" value="ECO:0007669"/>
    <property type="project" value="TreeGrafter"/>
</dbReference>
<feature type="transmembrane region" description="Helical" evidence="5">
    <location>
        <begin position="204"/>
        <end position="224"/>
    </location>
</feature>
<proteinExistence type="predicted"/>
<feature type="transmembrane region" description="Helical" evidence="5">
    <location>
        <begin position="125"/>
        <end position="143"/>
    </location>
</feature>
<evidence type="ECO:0000256" key="2">
    <source>
        <dbReference type="ARBA" id="ARBA00022692"/>
    </source>
</evidence>
<evidence type="ECO:0000256" key="4">
    <source>
        <dbReference type="ARBA" id="ARBA00023136"/>
    </source>
</evidence>
<keyword evidence="4 5" id="KW-0472">Membrane</keyword>
<gene>
    <name evidence="6" type="ORF">B0H16DRAFT_1666335</name>
</gene>
<reference evidence="6" key="1">
    <citation type="submission" date="2023-03" db="EMBL/GenBank/DDBJ databases">
        <title>Massive genome expansion in bonnet fungi (Mycena s.s.) driven by repeated elements and novel gene families across ecological guilds.</title>
        <authorList>
            <consortium name="Lawrence Berkeley National Laboratory"/>
            <person name="Harder C.B."/>
            <person name="Miyauchi S."/>
            <person name="Viragh M."/>
            <person name="Kuo A."/>
            <person name="Thoen E."/>
            <person name="Andreopoulos B."/>
            <person name="Lu D."/>
            <person name="Skrede I."/>
            <person name="Drula E."/>
            <person name="Henrissat B."/>
            <person name="Morin E."/>
            <person name="Kohler A."/>
            <person name="Barry K."/>
            <person name="LaButti K."/>
            <person name="Morin E."/>
            <person name="Salamov A."/>
            <person name="Lipzen A."/>
            <person name="Mereny Z."/>
            <person name="Hegedus B."/>
            <person name="Baldrian P."/>
            <person name="Stursova M."/>
            <person name="Weitz H."/>
            <person name="Taylor A."/>
            <person name="Grigoriev I.V."/>
            <person name="Nagy L.G."/>
            <person name="Martin F."/>
            <person name="Kauserud H."/>
        </authorList>
    </citation>
    <scope>NUCLEOTIDE SEQUENCE</scope>
    <source>
        <strain evidence="6">CBHHK182m</strain>
    </source>
</reference>
<comment type="caution">
    <text evidence="6">The sequence shown here is derived from an EMBL/GenBank/DDBJ whole genome shotgun (WGS) entry which is preliminary data.</text>
</comment>
<evidence type="ECO:0000313" key="7">
    <source>
        <dbReference type="Proteomes" id="UP001215598"/>
    </source>
</evidence>
<dbReference type="PANTHER" id="PTHR23112">
    <property type="entry name" value="G PROTEIN-COUPLED RECEPTOR 157-RELATED"/>
    <property type="match status" value="1"/>
</dbReference>
<protein>
    <recommendedName>
        <fullName evidence="8">Glucose receptor Git3 N-terminal domain-containing protein</fullName>
    </recommendedName>
</protein>
<feature type="transmembrane region" description="Helical" evidence="5">
    <location>
        <begin position="296"/>
        <end position="317"/>
    </location>
</feature>
<keyword evidence="2 5" id="KW-0812">Transmembrane</keyword>
<dbReference type="AlphaFoldDB" id="A0AAD7HJL7"/>
<dbReference type="EMBL" id="JARKIB010000229">
    <property type="protein sequence ID" value="KAJ7721519.1"/>
    <property type="molecule type" value="Genomic_DNA"/>
</dbReference>